<protein>
    <submittedName>
        <fullName evidence="1">Uncharacterized protein</fullName>
    </submittedName>
</protein>
<dbReference type="STRING" id="1353952.A0A166MPZ4"/>
<dbReference type="Gene3D" id="3.10.10.10">
    <property type="entry name" value="HIV Type 1 Reverse Transcriptase, subunit A, domain 1"/>
    <property type="match status" value="1"/>
</dbReference>
<accession>A0A166MPZ4</accession>
<dbReference type="InParanoid" id="A0A166MPZ4"/>
<sequence>LLREEQLAFAFDGRLGQYPAKVRITLREGADPVSLPLYGASPAKREVIDKQIDAWWSQGIVEESNSPWAFPVVIVYRNGKPRL</sequence>
<dbReference type="AlphaFoldDB" id="A0A166MPZ4"/>
<evidence type="ECO:0000313" key="1">
    <source>
        <dbReference type="EMBL" id="KZT47793.1"/>
    </source>
</evidence>
<name>A0A166MPZ4_9BASI</name>
<proteinExistence type="predicted"/>
<organism evidence="1 2">
    <name type="scientific">Calocera cornea HHB12733</name>
    <dbReference type="NCBI Taxonomy" id="1353952"/>
    <lineage>
        <taxon>Eukaryota</taxon>
        <taxon>Fungi</taxon>
        <taxon>Dikarya</taxon>
        <taxon>Basidiomycota</taxon>
        <taxon>Agaricomycotina</taxon>
        <taxon>Dacrymycetes</taxon>
        <taxon>Dacrymycetales</taxon>
        <taxon>Dacrymycetaceae</taxon>
        <taxon>Calocera</taxon>
    </lineage>
</organism>
<dbReference type="Proteomes" id="UP000076842">
    <property type="component" value="Unassembled WGS sequence"/>
</dbReference>
<gene>
    <name evidence="1" type="ORF">CALCODRAFT_414550</name>
</gene>
<evidence type="ECO:0000313" key="2">
    <source>
        <dbReference type="Proteomes" id="UP000076842"/>
    </source>
</evidence>
<feature type="non-terminal residue" evidence="1">
    <location>
        <position position="1"/>
    </location>
</feature>
<dbReference type="InterPro" id="IPR043502">
    <property type="entry name" value="DNA/RNA_pol_sf"/>
</dbReference>
<dbReference type="EMBL" id="KV424320">
    <property type="protein sequence ID" value="KZT47793.1"/>
    <property type="molecule type" value="Genomic_DNA"/>
</dbReference>
<reference evidence="1 2" key="1">
    <citation type="journal article" date="2016" name="Mol. Biol. Evol.">
        <title>Comparative Genomics of Early-Diverging Mushroom-Forming Fungi Provides Insights into the Origins of Lignocellulose Decay Capabilities.</title>
        <authorList>
            <person name="Nagy L.G."/>
            <person name="Riley R."/>
            <person name="Tritt A."/>
            <person name="Adam C."/>
            <person name="Daum C."/>
            <person name="Floudas D."/>
            <person name="Sun H."/>
            <person name="Yadav J.S."/>
            <person name="Pangilinan J."/>
            <person name="Larsson K.H."/>
            <person name="Matsuura K."/>
            <person name="Barry K."/>
            <person name="Labutti K."/>
            <person name="Kuo R."/>
            <person name="Ohm R.A."/>
            <person name="Bhattacharya S.S."/>
            <person name="Shirouzu T."/>
            <person name="Yoshinaga Y."/>
            <person name="Martin F.M."/>
            <person name="Grigoriev I.V."/>
            <person name="Hibbett D.S."/>
        </authorList>
    </citation>
    <scope>NUCLEOTIDE SEQUENCE [LARGE SCALE GENOMIC DNA]</scope>
    <source>
        <strain evidence="1 2">HHB12733</strain>
    </source>
</reference>
<dbReference type="OrthoDB" id="6776860at2759"/>
<dbReference type="SUPFAM" id="SSF56672">
    <property type="entry name" value="DNA/RNA polymerases"/>
    <property type="match status" value="1"/>
</dbReference>
<feature type="non-terminal residue" evidence="1">
    <location>
        <position position="83"/>
    </location>
</feature>
<keyword evidence="2" id="KW-1185">Reference proteome</keyword>